<evidence type="ECO:0000256" key="2">
    <source>
        <dbReference type="SAM" id="Phobius"/>
    </source>
</evidence>
<evidence type="ECO:0000256" key="1">
    <source>
        <dbReference type="SAM" id="Coils"/>
    </source>
</evidence>
<evidence type="ECO:0000313" key="3">
    <source>
        <dbReference type="EMBL" id="NEK60226.1"/>
    </source>
</evidence>
<protein>
    <submittedName>
        <fullName evidence="3">Uncharacterized protein</fullName>
    </submittedName>
</protein>
<accession>A0A7K3W5T6</accession>
<keyword evidence="2" id="KW-0812">Transmembrane</keyword>
<evidence type="ECO:0000313" key="4">
    <source>
        <dbReference type="Proteomes" id="UP000470246"/>
    </source>
</evidence>
<dbReference type="RefSeq" id="WP_163483742.1">
    <property type="nucleotide sequence ID" value="NZ_JAAGWF010000027.1"/>
</dbReference>
<proteinExistence type="predicted"/>
<reference evidence="3 4" key="1">
    <citation type="submission" date="2020-02" db="EMBL/GenBank/DDBJ databases">
        <title>Geodermatophilus sabuli CPCC 205279 I12A-02694.</title>
        <authorList>
            <person name="Jiang Z."/>
        </authorList>
    </citation>
    <scope>NUCLEOTIDE SEQUENCE [LARGE SCALE GENOMIC DNA]</scope>
    <source>
        <strain evidence="3 4">I12A-02694</strain>
    </source>
</reference>
<dbReference type="Proteomes" id="UP000470246">
    <property type="component" value="Unassembled WGS sequence"/>
</dbReference>
<keyword evidence="2" id="KW-0472">Membrane</keyword>
<dbReference type="AlphaFoldDB" id="A0A7K3W5T6"/>
<gene>
    <name evidence="3" type="ORF">GCU56_20420</name>
</gene>
<keyword evidence="1" id="KW-0175">Coiled coil</keyword>
<feature type="coiled-coil region" evidence="1">
    <location>
        <begin position="170"/>
        <end position="197"/>
    </location>
</feature>
<organism evidence="3 4">
    <name type="scientific">Geodermatophilus sabuli</name>
    <dbReference type="NCBI Taxonomy" id="1564158"/>
    <lineage>
        <taxon>Bacteria</taxon>
        <taxon>Bacillati</taxon>
        <taxon>Actinomycetota</taxon>
        <taxon>Actinomycetes</taxon>
        <taxon>Geodermatophilales</taxon>
        <taxon>Geodermatophilaceae</taxon>
        <taxon>Geodermatophilus</taxon>
    </lineage>
</organism>
<keyword evidence="2" id="KW-1133">Transmembrane helix</keyword>
<feature type="transmembrane region" description="Helical" evidence="2">
    <location>
        <begin position="20"/>
        <end position="41"/>
    </location>
</feature>
<dbReference type="EMBL" id="JAAGWF010000027">
    <property type="protein sequence ID" value="NEK60226.1"/>
    <property type="molecule type" value="Genomic_DNA"/>
</dbReference>
<feature type="transmembrane region" description="Helical" evidence="2">
    <location>
        <begin position="71"/>
        <end position="89"/>
    </location>
</feature>
<name>A0A7K3W5T6_9ACTN</name>
<sequence>MAGLEDDEVTGSWYDRSRRIAAFAWLYHAGLVQLAAVVLHGRGDRRTRAVWSSLVVRDMVTAALWRRRTAPAALASVALLTDVGAAALLRDRISASRMQADRSIGQFGVASGWALLLDQRKARVTPLLLIPLVQQMAYCRIWRLDRRSTAQYLLREMAWATASLWAVAGLRSQLEAAARTEQRIADVQRETRKLQEEEAAEVGVWFRFHERLSVFSNVRSRAQLQSLAQPSEARPGYERVADLAQAEHHRFRRDPSLMTLNALVARMLASRPPGEGSSWADALGSDEVVELEVHIDDVRWLVDLAKSSTSPFVIQTDIRPTAVHVEVRSARFDVMEAPDGWSVVAVDAGSVLRGALPRLLA</sequence>
<keyword evidence="4" id="KW-1185">Reference proteome</keyword>
<comment type="caution">
    <text evidence="3">The sequence shown here is derived from an EMBL/GenBank/DDBJ whole genome shotgun (WGS) entry which is preliminary data.</text>
</comment>